<evidence type="ECO:0000313" key="2">
    <source>
        <dbReference type="EMBL" id="GGG27207.1"/>
    </source>
</evidence>
<dbReference type="Proteomes" id="UP000597507">
    <property type="component" value="Unassembled WGS sequence"/>
</dbReference>
<dbReference type="InterPro" id="IPR049625">
    <property type="entry name" value="Glyco_transf_61_cat"/>
</dbReference>
<evidence type="ECO:0000259" key="1">
    <source>
        <dbReference type="Pfam" id="PF04577"/>
    </source>
</evidence>
<evidence type="ECO:0000313" key="3">
    <source>
        <dbReference type="Proteomes" id="UP000597507"/>
    </source>
</evidence>
<comment type="caution">
    <text evidence="2">The sequence shown here is derived from an EMBL/GenBank/DDBJ whole genome shotgun (WGS) entry which is preliminary data.</text>
</comment>
<gene>
    <name evidence="2" type="ORF">GCM10010964_13900</name>
</gene>
<feature type="domain" description="Glycosyltransferase 61 catalytic" evidence="1">
    <location>
        <begin position="81"/>
        <end position="242"/>
    </location>
</feature>
<protein>
    <recommendedName>
        <fullName evidence="1">Glycosyltransferase 61 catalytic domain-containing protein</fullName>
    </recommendedName>
</protein>
<dbReference type="GO" id="GO:0016757">
    <property type="term" value="F:glycosyltransferase activity"/>
    <property type="evidence" value="ECO:0007669"/>
    <property type="project" value="InterPro"/>
</dbReference>
<sequence>MCLRIRAFRDAVLVPLSVVRGAAAGGAAIPYRVGGFDSDRAFIRETGLWRHYGAAAAPEWAEPAARLPGTHVYGGILLDSFGHFLLESLARLWAIGETGDAPVLWHFVQPRRRPWQSEILGIAGLHTRAAVPIDRPLGVETLLVPDPGFVIGTLFHPRQAKALDLVPAPAPRAGRRVWLSRSALPPHHVRVEGEAVAEEALRARGWRVVHPERLTVRDQLAAIAEAEVVAGFQGSALHSLILLSGFAGEVRIVRRRETGIGLHPNYGLIARGKGFRQRVLAVPLRALDDGGSSPRLALERPEELADLLDGRA</sequence>
<organism evidence="2 3">
    <name type="scientific">Caldovatus sediminis</name>
    <dbReference type="NCBI Taxonomy" id="2041189"/>
    <lineage>
        <taxon>Bacteria</taxon>
        <taxon>Pseudomonadati</taxon>
        <taxon>Pseudomonadota</taxon>
        <taxon>Alphaproteobacteria</taxon>
        <taxon>Acetobacterales</taxon>
        <taxon>Roseomonadaceae</taxon>
        <taxon>Caldovatus</taxon>
    </lineage>
</organism>
<reference evidence="2 3" key="1">
    <citation type="journal article" date="2014" name="Int. J. Syst. Evol. Microbiol.">
        <title>Complete genome sequence of Corynebacterium casei LMG S-19264T (=DSM 44701T), isolated from a smear-ripened cheese.</title>
        <authorList>
            <consortium name="US DOE Joint Genome Institute (JGI-PGF)"/>
            <person name="Walter F."/>
            <person name="Albersmeier A."/>
            <person name="Kalinowski J."/>
            <person name="Ruckert C."/>
        </authorList>
    </citation>
    <scope>NUCLEOTIDE SEQUENCE [LARGE SCALE GENOMIC DNA]</scope>
    <source>
        <strain evidence="2 3">CGMCC 1.16330</strain>
    </source>
</reference>
<dbReference type="AlphaFoldDB" id="A0A8J2ZAE3"/>
<dbReference type="EMBL" id="BMKS01000003">
    <property type="protein sequence ID" value="GGG27207.1"/>
    <property type="molecule type" value="Genomic_DNA"/>
</dbReference>
<accession>A0A8J2ZAE3</accession>
<proteinExistence type="predicted"/>
<name>A0A8J2ZAE3_9PROT</name>
<dbReference type="Pfam" id="PF04577">
    <property type="entry name" value="Glyco_transf_61"/>
    <property type="match status" value="1"/>
</dbReference>
<keyword evidence="3" id="KW-1185">Reference proteome</keyword>